<dbReference type="Proteomes" id="UP001142610">
    <property type="component" value="Unassembled WGS sequence"/>
</dbReference>
<dbReference type="Gene3D" id="3.40.1350.60">
    <property type="match status" value="1"/>
</dbReference>
<dbReference type="Pfam" id="PF17746">
    <property type="entry name" value="SfsA_N"/>
    <property type="match status" value="1"/>
</dbReference>
<feature type="domain" description="Sugar fermentation stimulation protein C-terminal" evidence="2">
    <location>
        <begin position="88"/>
        <end position="234"/>
    </location>
</feature>
<dbReference type="RefSeq" id="WP_256618115.1">
    <property type="nucleotide sequence ID" value="NZ_JANIBC010000001.1"/>
</dbReference>
<comment type="caution">
    <text evidence="4">The sequence shown here is derived from an EMBL/GenBank/DDBJ whole genome shotgun (WGS) entry which is preliminary data.</text>
</comment>
<accession>A0A9X2L768</accession>
<dbReference type="InterPro" id="IPR041465">
    <property type="entry name" value="SfsA_N"/>
</dbReference>
<evidence type="ECO:0000256" key="1">
    <source>
        <dbReference type="HAMAP-Rule" id="MF_00095"/>
    </source>
</evidence>
<name>A0A9X2L768_9PROT</name>
<evidence type="ECO:0000259" key="2">
    <source>
        <dbReference type="Pfam" id="PF03749"/>
    </source>
</evidence>
<sequence>MIFDPPLTEAVLLRRYKRFLADIALPGGEETTVHCPNPGAMMGVAPEGARCWVSRSPNKARKLPLTLEVVECEASGGGPIATGVNTNHPNRLAVEAIRAGLVEGVDPKGELLREVRYGEERSRIDLLQPGEPDHISPNGADHYIEIKNCHLMRRSDGTAEFPDCVTARGLKHLRELSRMVAEGHRATLLFVVQRGDAKAVMAARDLDPAYAEGLDEAARAGVVMRAVVCDVSAEAILPRGAVPVLAG</sequence>
<dbReference type="Gene3D" id="2.40.50.580">
    <property type="match status" value="1"/>
</dbReference>
<dbReference type="Pfam" id="PF03749">
    <property type="entry name" value="SfsA"/>
    <property type="match status" value="1"/>
</dbReference>
<dbReference type="NCBIfam" id="TIGR00230">
    <property type="entry name" value="sfsA"/>
    <property type="match status" value="1"/>
</dbReference>
<proteinExistence type="inferred from homology"/>
<protein>
    <recommendedName>
        <fullName evidence="1">Sugar fermentation stimulation protein homolog</fullName>
    </recommendedName>
</protein>
<organism evidence="4 5">
    <name type="scientific">Parvularcula maris</name>
    <dbReference type="NCBI Taxonomy" id="2965077"/>
    <lineage>
        <taxon>Bacteria</taxon>
        <taxon>Pseudomonadati</taxon>
        <taxon>Pseudomonadota</taxon>
        <taxon>Alphaproteobacteria</taxon>
        <taxon>Parvularculales</taxon>
        <taxon>Parvularculaceae</taxon>
        <taxon>Parvularcula</taxon>
    </lineage>
</organism>
<comment type="similarity">
    <text evidence="1">Belongs to the SfsA family.</text>
</comment>
<dbReference type="CDD" id="cd22359">
    <property type="entry name" value="SfsA-like_bacterial"/>
    <property type="match status" value="1"/>
</dbReference>
<dbReference type="InterPro" id="IPR040452">
    <property type="entry name" value="SfsA_C"/>
</dbReference>
<reference evidence="4" key="1">
    <citation type="submission" date="2022-07" db="EMBL/GenBank/DDBJ databases">
        <title>Parvularcula maris sp. nov., an algicidal bacterium isolated from seawater.</title>
        <authorList>
            <person name="Li F."/>
        </authorList>
    </citation>
    <scope>NUCLEOTIDE SEQUENCE</scope>
    <source>
        <strain evidence="4">BGMRC 0090</strain>
    </source>
</reference>
<dbReference type="PANTHER" id="PTHR30545:SF2">
    <property type="entry name" value="SUGAR FERMENTATION STIMULATION PROTEIN A"/>
    <property type="match status" value="1"/>
</dbReference>
<dbReference type="GO" id="GO:0003677">
    <property type="term" value="F:DNA binding"/>
    <property type="evidence" value="ECO:0007669"/>
    <property type="project" value="InterPro"/>
</dbReference>
<evidence type="ECO:0000313" key="5">
    <source>
        <dbReference type="Proteomes" id="UP001142610"/>
    </source>
</evidence>
<dbReference type="EMBL" id="JANIBC010000001">
    <property type="protein sequence ID" value="MCQ8184310.1"/>
    <property type="molecule type" value="Genomic_DNA"/>
</dbReference>
<gene>
    <name evidence="1 4" type="primary">sfsA</name>
    <name evidence="4" type="ORF">NOG11_02815</name>
</gene>
<evidence type="ECO:0000259" key="3">
    <source>
        <dbReference type="Pfam" id="PF17746"/>
    </source>
</evidence>
<dbReference type="InterPro" id="IPR005224">
    <property type="entry name" value="SfsA"/>
</dbReference>
<dbReference type="AlphaFoldDB" id="A0A9X2L768"/>
<keyword evidence="5" id="KW-1185">Reference proteome</keyword>
<feature type="domain" description="SfsA N-terminal OB" evidence="3">
    <location>
        <begin position="13"/>
        <end position="73"/>
    </location>
</feature>
<dbReference type="PANTHER" id="PTHR30545">
    <property type="entry name" value="SUGAR FERMENTATION STIMULATION PROTEIN A"/>
    <property type="match status" value="1"/>
</dbReference>
<dbReference type="HAMAP" id="MF_00095">
    <property type="entry name" value="SfsA"/>
    <property type="match status" value="1"/>
</dbReference>
<evidence type="ECO:0000313" key="4">
    <source>
        <dbReference type="EMBL" id="MCQ8184310.1"/>
    </source>
</evidence>